<keyword evidence="7" id="KW-1185">Reference proteome</keyword>
<accession>A0A376AH59</accession>
<feature type="domain" description="HTH araC/xylS-type" evidence="5">
    <location>
        <begin position="201"/>
        <end position="299"/>
    </location>
</feature>
<dbReference type="SMART" id="SM00342">
    <property type="entry name" value="HTH_ARAC"/>
    <property type="match status" value="1"/>
</dbReference>
<evidence type="ECO:0000313" key="6">
    <source>
        <dbReference type="EMBL" id="SSC67128.1"/>
    </source>
</evidence>
<dbReference type="AlphaFoldDB" id="A0A376AH59"/>
<feature type="region of interest" description="Disordered" evidence="4">
    <location>
        <begin position="1"/>
        <end position="23"/>
    </location>
</feature>
<dbReference type="RefSeq" id="WP_115669793.1">
    <property type="nucleotide sequence ID" value="NZ_UEYP01000003.1"/>
</dbReference>
<dbReference type="InterPro" id="IPR009057">
    <property type="entry name" value="Homeodomain-like_sf"/>
</dbReference>
<reference evidence="7" key="1">
    <citation type="submission" date="2018-07" db="EMBL/GenBank/DDBJ databases">
        <authorList>
            <person name="Peiro R."/>
            <person name="Begona"/>
            <person name="Cbmso G."/>
            <person name="Lopez M."/>
            <person name="Gonzalez S."/>
        </authorList>
    </citation>
    <scope>NUCLEOTIDE SEQUENCE [LARGE SCALE GENOMIC DNA]</scope>
</reference>
<dbReference type="GO" id="GO:0003700">
    <property type="term" value="F:DNA-binding transcription factor activity"/>
    <property type="evidence" value="ECO:0007669"/>
    <property type="project" value="InterPro"/>
</dbReference>
<name>A0A376AH59_9HYPH</name>
<keyword evidence="1" id="KW-0805">Transcription regulation</keyword>
<dbReference type="InterPro" id="IPR020449">
    <property type="entry name" value="Tscrpt_reg_AraC-type_HTH"/>
</dbReference>
<dbReference type="InterPro" id="IPR050204">
    <property type="entry name" value="AraC_XylS_family_regulators"/>
</dbReference>
<evidence type="ECO:0000256" key="4">
    <source>
        <dbReference type="SAM" id="MobiDB-lite"/>
    </source>
</evidence>
<dbReference type="OrthoDB" id="110167at2"/>
<keyword evidence="2" id="KW-0238">DNA-binding</keyword>
<dbReference type="PROSITE" id="PS01124">
    <property type="entry name" value="HTH_ARAC_FAMILY_2"/>
    <property type="match status" value="1"/>
</dbReference>
<dbReference type="PANTHER" id="PTHR46796:SF14">
    <property type="entry name" value="TRANSCRIPTIONAL REGULATORY PROTEIN"/>
    <property type="match status" value="1"/>
</dbReference>
<evidence type="ECO:0000256" key="3">
    <source>
        <dbReference type="ARBA" id="ARBA00023163"/>
    </source>
</evidence>
<dbReference type="GO" id="GO:0043565">
    <property type="term" value="F:sequence-specific DNA binding"/>
    <property type="evidence" value="ECO:0007669"/>
    <property type="project" value="InterPro"/>
</dbReference>
<dbReference type="InterPro" id="IPR018060">
    <property type="entry name" value="HTH_AraC"/>
</dbReference>
<dbReference type="STRING" id="1336235.GCA_000518785_02400"/>
<dbReference type="PANTHER" id="PTHR46796">
    <property type="entry name" value="HTH-TYPE TRANSCRIPTIONAL ACTIVATOR RHAS-RELATED"/>
    <property type="match status" value="1"/>
</dbReference>
<dbReference type="SUPFAM" id="SSF46689">
    <property type="entry name" value="Homeodomain-like"/>
    <property type="match status" value="2"/>
</dbReference>
<protein>
    <recommendedName>
        <fullName evidence="5">HTH araC/xylS-type domain-containing protein</fullName>
    </recommendedName>
</protein>
<keyword evidence="3" id="KW-0804">Transcription</keyword>
<dbReference type="PRINTS" id="PR00032">
    <property type="entry name" value="HTHARAC"/>
</dbReference>
<organism evidence="6 7">
    <name type="scientific">Ciceribacter selenitireducens ATCC BAA-1503</name>
    <dbReference type="NCBI Taxonomy" id="1336235"/>
    <lineage>
        <taxon>Bacteria</taxon>
        <taxon>Pseudomonadati</taxon>
        <taxon>Pseudomonadota</taxon>
        <taxon>Alphaproteobacteria</taxon>
        <taxon>Hyphomicrobiales</taxon>
        <taxon>Rhizobiaceae</taxon>
        <taxon>Ciceribacter</taxon>
    </lineage>
</organism>
<gene>
    <name evidence="6" type="ORF">RHIZ70_2836</name>
</gene>
<evidence type="ECO:0000256" key="2">
    <source>
        <dbReference type="ARBA" id="ARBA00023125"/>
    </source>
</evidence>
<dbReference type="Pfam" id="PF12833">
    <property type="entry name" value="HTH_18"/>
    <property type="match status" value="1"/>
</dbReference>
<dbReference type="EMBL" id="UEYP01000003">
    <property type="protein sequence ID" value="SSC67128.1"/>
    <property type="molecule type" value="Genomic_DNA"/>
</dbReference>
<proteinExistence type="predicted"/>
<dbReference type="Proteomes" id="UP000254764">
    <property type="component" value="Unassembled WGS sequence"/>
</dbReference>
<evidence type="ECO:0000256" key="1">
    <source>
        <dbReference type="ARBA" id="ARBA00023015"/>
    </source>
</evidence>
<dbReference type="Gene3D" id="1.10.10.60">
    <property type="entry name" value="Homeodomain-like"/>
    <property type="match status" value="2"/>
</dbReference>
<evidence type="ECO:0000259" key="5">
    <source>
        <dbReference type="PROSITE" id="PS01124"/>
    </source>
</evidence>
<sequence length="302" mass="32887">MTSKESDSAQTVPPGANVQTRHVGSAGVTLTRLRHSDFETLQPSLPEYTFSILLAGRSRPWRDIGDGLTVPKGAEGYRHQGAGILTPADTSTLWRVEGHHDCLIFSLPKELVARTFEEFTSRGVASLDRLTGYVVQDPIFAAIATTLWKESAKNGLVGLGRAYGDHGVALILARLAQEAERGPSVGNARGANERLSPASLKRATEYMRSRVADDPSLEEIAAAAGLSQFHFLRAFKASTGRTPFQWLQDFRIELAFGLLAATDVPLAQLALDVGFKNQSHFTNVFRRSTGTTPAQWRARSRG</sequence>
<feature type="compositionally biased region" description="Polar residues" evidence="4">
    <location>
        <begin position="8"/>
        <end position="22"/>
    </location>
</feature>
<evidence type="ECO:0000313" key="7">
    <source>
        <dbReference type="Proteomes" id="UP000254764"/>
    </source>
</evidence>